<dbReference type="Proteomes" id="UP001597497">
    <property type="component" value="Unassembled WGS sequence"/>
</dbReference>
<accession>A0ABW5R7V8</accession>
<dbReference type="SUPFAM" id="SSF52540">
    <property type="entry name" value="P-loop containing nucleoside triphosphate hydrolases"/>
    <property type="match status" value="1"/>
</dbReference>
<dbReference type="PANTHER" id="PTHR42711:SF1">
    <property type="entry name" value="ABC-TRANSPORT PROTEIN, ATP-BINDING COMPONENT"/>
    <property type="match status" value="1"/>
</dbReference>
<dbReference type="SMART" id="SM00382">
    <property type="entry name" value="AAA"/>
    <property type="match status" value="1"/>
</dbReference>
<protein>
    <submittedName>
        <fullName evidence="5">ATP-binding cassette domain-containing protein</fullName>
    </submittedName>
</protein>
<keyword evidence="1" id="KW-0813">Transport</keyword>
<dbReference type="InterPro" id="IPR050763">
    <property type="entry name" value="ABC_transporter_ATP-binding"/>
</dbReference>
<reference evidence="6" key="1">
    <citation type="journal article" date="2019" name="Int. J. Syst. Evol. Microbiol.">
        <title>The Global Catalogue of Microorganisms (GCM) 10K type strain sequencing project: providing services to taxonomists for standard genome sequencing and annotation.</title>
        <authorList>
            <consortium name="The Broad Institute Genomics Platform"/>
            <consortium name="The Broad Institute Genome Sequencing Center for Infectious Disease"/>
            <person name="Wu L."/>
            <person name="Ma J."/>
        </authorList>
    </citation>
    <scope>NUCLEOTIDE SEQUENCE [LARGE SCALE GENOMIC DNA]</scope>
    <source>
        <strain evidence="6">KCTC 33676</strain>
    </source>
</reference>
<sequence>MIELKNVTKDYKIVKKKPGLRGAVQSLFSHEYEIKTAVNGLSFSISEGELVGFIGANGAGKSTTIKMLCGILTPSSGEIRVNELVPYQQRQKNAKRIGVVFGQRSQLMWDIAVEESFDLLKHIYDIPEEIYQQNVKEFSEILNLTPLLRMPVRKLSLGQKMRCELAAAFLHNPAIVYLDEPTIGLDVAVKRRIRAFIREMNARMQTTVILTTHDMQDIEEICKRIIIIDDGNLLYDGPIASIRERFGHKRIIQFDIEEEQAVLPSELAPHVQFEFDAPSRKVSLTFQNEDISASHVIGLMLQQYRVLDLTMQDTDIESIVRDIYERGV</sequence>
<dbReference type="InterPro" id="IPR003439">
    <property type="entry name" value="ABC_transporter-like_ATP-bd"/>
</dbReference>
<dbReference type="InterPro" id="IPR003593">
    <property type="entry name" value="AAA+_ATPase"/>
</dbReference>
<feature type="domain" description="ABC transporter" evidence="4">
    <location>
        <begin position="2"/>
        <end position="255"/>
    </location>
</feature>
<dbReference type="Pfam" id="PF00005">
    <property type="entry name" value="ABC_tran"/>
    <property type="match status" value="1"/>
</dbReference>
<evidence type="ECO:0000256" key="3">
    <source>
        <dbReference type="ARBA" id="ARBA00022840"/>
    </source>
</evidence>
<keyword evidence="3 5" id="KW-0067">ATP-binding</keyword>
<evidence type="ECO:0000256" key="2">
    <source>
        <dbReference type="ARBA" id="ARBA00022741"/>
    </source>
</evidence>
<dbReference type="PANTHER" id="PTHR42711">
    <property type="entry name" value="ABC TRANSPORTER ATP-BINDING PROTEIN"/>
    <property type="match status" value="1"/>
</dbReference>
<proteinExistence type="predicted"/>
<dbReference type="RefSeq" id="WP_379928539.1">
    <property type="nucleotide sequence ID" value="NZ_JBHUMM010000009.1"/>
</dbReference>
<organism evidence="5 6">
    <name type="scientific">Marinicrinis sediminis</name>
    <dbReference type="NCBI Taxonomy" id="1652465"/>
    <lineage>
        <taxon>Bacteria</taxon>
        <taxon>Bacillati</taxon>
        <taxon>Bacillota</taxon>
        <taxon>Bacilli</taxon>
        <taxon>Bacillales</taxon>
        <taxon>Paenibacillaceae</taxon>
    </lineage>
</organism>
<keyword evidence="6" id="KW-1185">Reference proteome</keyword>
<evidence type="ECO:0000313" key="5">
    <source>
        <dbReference type="EMBL" id="MFD2671107.1"/>
    </source>
</evidence>
<dbReference type="PROSITE" id="PS50893">
    <property type="entry name" value="ABC_TRANSPORTER_2"/>
    <property type="match status" value="1"/>
</dbReference>
<dbReference type="InterPro" id="IPR027417">
    <property type="entry name" value="P-loop_NTPase"/>
</dbReference>
<dbReference type="Gene3D" id="3.40.50.300">
    <property type="entry name" value="P-loop containing nucleotide triphosphate hydrolases"/>
    <property type="match status" value="1"/>
</dbReference>
<dbReference type="EMBL" id="JBHUMM010000009">
    <property type="protein sequence ID" value="MFD2671107.1"/>
    <property type="molecule type" value="Genomic_DNA"/>
</dbReference>
<dbReference type="GO" id="GO:0005524">
    <property type="term" value="F:ATP binding"/>
    <property type="evidence" value="ECO:0007669"/>
    <property type="project" value="UniProtKB-KW"/>
</dbReference>
<gene>
    <name evidence="5" type="ORF">ACFSUC_05760</name>
</gene>
<keyword evidence="2" id="KW-0547">Nucleotide-binding</keyword>
<evidence type="ECO:0000313" key="6">
    <source>
        <dbReference type="Proteomes" id="UP001597497"/>
    </source>
</evidence>
<name>A0ABW5R7V8_9BACL</name>
<evidence type="ECO:0000259" key="4">
    <source>
        <dbReference type="PROSITE" id="PS50893"/>
    </source>
</evidence>
<comment type="caution">
    <text evidence="5">The sequence shown here is derived from an EMBL/GenBank/DDBJ whole genome shotgun (WGS) entry which is preliminary data.</text>
</comment>
<evidence type="ECO:0000256" key="1">
    <source>
        <dbReference type="ARBA" id="ARBA00022448"/>
    </source>
</evidence>